<keyword evidence="2" id="KW-0285">Flavoprotein</keyword>
<evidence type="ECO:0000256" key="2">
    <source>
        <dbReference type="ARBA" id="ARBA00022630"/>
    </source>
</evidence>
<comment type="caution">
    <text evidence="6">The sequence shown here is derived from an EMBL/GenBank/DDBJ whole genome shotgun (WGS) entry which is preliminary data.</text>
</comment>
<name>A0ABV6SZH1_9GAMM</name>
<dbReference type="InterPro" id="IPR050346">
    <property type="entry name" value="FMO-like"/>
</dbReference>
<evidence type="ECO:0000313" key="7">
    <source>
        <dbReference type="Proteomes" id="UP001589898"/>
    </source>
</evidence>
<organism evidence="6 7">
    <name type="scientific">Luteimonas padinae</name>
    <dbReference type="NCBI Taxonomy" id="1714359"/>
    <lineage>
        <taxon>Bacteria</taxon>
        <taxon>Pseudomonadati</taxon>
        <taxon>Pseudomonadota</taxon>
        <taxon>Gammaproteobacteria</taxon>
        <taxon>Lysobacterales</taxon>
        <taxon>Lysobacteraceae</taxon>
        <taxon>Luteimonas</taxon>
    </lineage>
</organism>
<dbReference type="InterPro" id="IPR036188">
    <property type="entry name" value="FAD/NAD-bd_sf"/>
</dbReference>
<accession>A0ABV6SZH1</accession>
<reference evidence="6 7" key="1">
    <citation type="submission" date="2024-09" db="EMBL/GenBank/DDBJ databases">
        <authorList>
            <person name="Sun Q."/>
            <person name="Mori K."/>
        </authorList>
    </citation>
    <scope>NUCLEOTIDE SEQUENCE [LARGE SCALE GENOMIC DNA]</scope>
    <source>
        <strain evidence="6 7">KCTC 52403</strain>
    </source>
</reference>
<feature type="compositionally biased region" description="Low complexity" evidence="5">
    <location>
        <begin position="463"/>
        <end position="474"/>
    </location>
</feature>
<protein>
    <submittedName>
        <fullName evidence="6">Flavin-containing monooxygenase</fullName>
        <ecNumber evidence="6">1.14.13.-</ecNumber>
    </submittedName>
</protein>
<evidence type="ECO:0000256" key="1">
    <source>
        <dbReference type="ARBA" id="ARBA00009183"/>
    </source>
</evidence>
<comment type="similarity">
    <text evidence="1">Belongs to the FMO family.</text>
</comment>
<dbReference type="Pfam" id="PF00743">
    <property type="entry name" value="FMO-like"/>
    <property type="match status" value="2"/>
</dbReference>
<evidence type="ECO:0000256" key="3">
    <source>
        <dbReference type="ARBA" id="ARBA00022827"/>
    </source>
</evidence>
<keyword evidence="3" id="KW-0274">FAD</keyword>
<dbReference type="GO" id="GO:0004497">
    <property type="term" value="F:monooxygenase activity"/>
    <property type="evidence" value="ECO:0007669"/>
    <property type="project" value="UniProtKB-KW"/>
</dbReference>
<dbReference type="EMBL" id="JBHLTF010000033">
    <property type="protein sequence ID" value="MFC0718835.1"/>
    <property type="molecule type" value="Genomic_DNA"/>
</dbReference>
<keyword evidence="6" id="KW-0503">Monooxygenase</keyword>
<sequence>MSQRIAILGAGPSGLAQLRAFDAARRAGVDVPEVVCFEKQSDLGGMWNYTWRTGLDQHGEPVHASMYRYLWSNGPKECLEFADYSFEEHFGRPIASYPPRPVLRDYIMGRIERSGLRDQIRFNTAVHSVEYSEETGRFTVTVRELVEDRMVSEEFDWVVVATGHFSTPNAPNFEGLSQFPGRVLHAHDFRDACEFAGKDLLLIGSSYSAEDIGTQCYKYGAKSVTFSYRSAPMGYDWPEAFSEKPLLLRVEGNTAHFADGSSRDVDAIILCTGYQHHFPFLPDELTLRTSNRLYPQGLYKGVFWIDNPKLVYLGMQDQYYTFNMFDAQAWLARDVIIGRTALPAREEMLADSEAWFARENATTSADEDIDFQAAYVRDLVDRSDYPDFAIEEMAAMFKEWMHDKELGILDYRNKSYRSTITGTQAPPHHTPWMEAMDDSLEAFLRVPEAKCPETAAVKAPAQASRPAEGPARAAAKAERRPEAVAG</sequence>
<dbReference type="RefSeq" id="WP_189495090.1">
    <property type="nucleotide sequence ID" value="NZ_BMZT01000002.1"/>
</dbReference>
<keyword evidence="7" id="KW-1185">Reference proteome</keyword>
<dbReference type="SUPFAM" id="SSF51905">
    <property type="entry name" value="FAD/NAD(P)-binding domain"/>
    <property type="match status" value="2"/>
</dbReference>
<dbReference type="InterPro" id="IPR020946">
    <property type="entry name" value="Flavin_mOase-like"/>
</dbReference>
<proteinExistence type="inferred from homology"/>
<dbReference type="Gene3D" id="3.50.50.60">
    <property type="entry name" value="FAD/NAD(P)-binding domain"/>
    <property type="match status" value="2"/>
</dbReference>
<feature type="region of interest" description="Disordered" evidence="5">
    <location>
        <begin position="455"/>
        <end position="486"/>
    </location>
</feature>
<keyword evidence="4 6" id="KW-0560">Oxidoreductase</keyword>
<evidence type="ECO:0000313" key="6">
    <source>
        <dbReference type="EMBL" id="MFC0718835.1"/>
    </source>
</evidence>
<gene>
    <name evidence="6" type="ORF">ACFFFU_13970</name>
</gene>
<feature type="compositionally biased region" description="Basic and acidic residues" evidence="5">
    <location>
        <begin position="475"/>
        <end position="486"/>
    </location>
</feature>
<dbReference type="EC" id="1.14.13.-" evidence="6"/>
<dbReference type="PANTHER" id="PTHR23023">
    <property type="entry name" value="DIMETHYLANILINE MONOOXYGENASE"/>
    <property type="match status" value="1"/>
</dbReference>
<evidence type="ECO:0000256" key="5">
    <source>
        <dbReference type="SAM" id="MobiDB-lite"/>
    </source>
</evidence>
<dbReference type="Proteomes" id="UP001589898">
    <property type="component" value="Unassembled WGS sequence"/>
</dbReference>
<evidence type="ECO:0000256" key="4">
    <source>
        <dbReference type="ARBA" id="ARBA00023002"/>
    </source>
</evidence>